<accession>A0A2U1AWZ7</accession>
<dbReference type="PANTHER" id="PTHR37299">
    <property type="entry name" value="TRANSCRIPTIONAL REGULATOR-RELATED"/>
    <property type="match status" value="1"/>
</dbReference>
<evidence type="ECO:0000256" key="1">
    <source>
        <dbReference type="PROSITE-ProRule" id="PRU00169"/>
    </source>
</evidence>
<dbReference type="InterPro" id="IPR007492">
    <property type="entry name" value="LytTR_DNA-bd_dom"/>
</dbReference>
<dbReference type="EMBL" id="QEKI01000006">
    <property type="protein sequence ID" value="PVY40928.1"/>
    <property type="molecule type" value="Genomic_DNA"/>
</dbReference>
<keyword evidence="1" id="KW-0597">Phosphoprotein</keyword>
<comment type="caution">
    <text evidence="4">The sequence shown here is derived from an EMBL/GenBank/DDBJ whole genome shotgun (WGS) entry which is preliminary data.</text>
</comment>
<name>A0A2U1AWZ7_9BACT</name>
<feature type="domain" description="HTH LytTR-type" evidence="3">
    <location>
        <begin position="145"/>
        <end position="244"/>
    </location>
</feature>
<dbReference type="Proteomes" id="UP000245466">
    <property type="component" value="Unassembled WGS sequence"/>
</dbReference>
<dbReference type="GO" id="GO:0003677">
    <property type="term" value="F:DNA binding"/>
    <property type="evidence" value="ECO:0007669"/>
    <property type="project" value="InterPro"/>
</dbReference>
<dbReference type="Pfam" id="PF04397">
    <property type="entry name" value="LytTR"/>
    <property type="match status" value="1"/>
</dbReference>
<dbReference type="PROSITE" id="PS50110">
    <property type="entry name" value="RESPONSE_REGULATORY"/>
    <property type="match status" value="1"/>
</dbReference>
<dbReference type="SMART" id="SM00448">
    <property type="entry name" value="REC"/>
    <property type="match status" value="1"/>
</dbReference>
<dbReference type="InterPro" id="IPR046947">
    <property type="entry name" value="LytR-like"/>
</dbReference>
<gene>
    <name evidence="4" type="ORF">C8E01_106270</name>
</gene>
<dbReference type="OrthoDB" id="1646880at2"/>
<evidence type="ECO:0000313" key="5">
    <source>
        <dbReference type="Proteomes" id="UP000245466"/>
    </source>
</evidence>
<sequence>MTKPLRCVIIDDEPIAQEIIAKYVARVPFLQLAAVCDNAIEALVTIRDEQPDLIFLDINMPEMTGLEMLKLTQSQQLQVILTTAYPDYALDGYELAVADYLLKPISFERFLKAVNKVDEQVRLQRAVNQSAEKVTSKSVNNQHNFWVKQDKKLVQINTDDLILVKGMKDYIQLYLPDQKILTHMTMAKIEEKLPAAQFLRVSRSYIVRKSAIRAINGNMIETELQEEILIGSTYREQIKREIAEGLS</sequence>
<dbReference type="InterPro" id="IPR001789">
    <property type="entry name" value="Sig_transdc_resp-reg_receiver"/>
</dbReference>
<dbReference type="RefSeq" id="WP_116543655.1">
    <property type="nucleotide sequence ID" value="NZ_QEKI01000006.1"/>
</dbReference>
<dbReference type="Pfam" id="PF00072">
    <property type="entry name" value="Response_reg"/>
    <property type="match status" value="1"/>
</dbReference>
<dbReference type="PANTHER" id="PTHR37299:SF1">
    <property type="entry name" value="STAGE 0 SPORULATION PROTEIN A HOMOLOG"/>
    <property type="match status" value="1"/>
</dbReference>
<dbReference type="GO" id="GO:0000156">
    <property type="term" value="F:phosphorelay response regulator activity"/>
    <property type="evidence" value="ECO:0007669"/>
    <property type="project" value="InterPro"/>
</dbReference>
<dbReference type="AlphaFoldDB" id="A0A2U1AWZ7"/>
<proteinExistence type="predicted"/>
<feature type="modified residue" description="4-aspartylphosphate" evidence="1">
    <location>
        <position position="57"/>
    </location>
</feature>
<dbReference type="Gene3D" id="3.40.50.2300">
    <property type="match status" value="1"/>
</dbReference>
<feature type="domain" description="Response regulatory" evidence="2">
    <location>
        <begin position="6"/>
        <end position="118"/>
    </location>
</feature>
<reference evidence="4 5" key="1">
    <citation type="submission" date="2018-04" db="EMBL/GenBank/DDBJ databases">
        <title>Genomic Encyclopedia of Type Strains, Phase IV (KMG-IV): sequencing the most valuable type-strain genomes for metagenomic binning, comparative biology and taxonomic classification.</title>
        <authorList>
            <person name="Goeker M."/>
        </authorList>
    </citation>
    <scope>NUCLEOTIDE SEQUENCE [LARGE SCALE GENOMIC DNA]</scope>
    <source>
        <strain evidence="4 5">DSM 100231</strain>
    </source>
</reference>
<organism evidence="4 5">
    <name type="scientific">Pontibacter virosus</name>
    <dbReference type="NCBI Taxonomy" id="1765052"/>
    <lineage>
        <taxon>Bacteria</taxon>
        <taxon>Pseudomonadati</taxon>
        <taxon>Bacteroidota</taxon>
        <taxon>Cytophagia</taxon>
        <taxon>Cytophagales</taxon>
        <taxon>Hymenobacteraceae</taxon>
        <taxon>Pontibacter</taxon>
    </lineage>
</organism>
<dbReference type="SMART" id="SM00850">
    <property type="entry name" value="LytTR"/>
    <property type="match status" value="1"/>
</dbReference>
<protein>
    <submittedName>
        <fullName evidence="4">LytTR family two component transcriptional regulator</fullName>
    </submittedName>
</protein>
<evidence type="ECO:0000313" key="4">
    <source>
        <dbReference type="EMBL" id="PVY40928.1"/>
    </source>
</evidence>
<keyword evidence="5" id="KW-1185">Reference proteome</keyword>
<dbReference type="InterPro" id="IPR011006">
    <property type="entry name" value="CheY-like_superfamily"/>
</dbReference>
<dbReference type="SUPFAM" id="SSF52172">
    <property type="entry name" value="CheY-like"/>
    <property type="match status" value="1"/>
</dbReference>
<dbReference type="Gene3D" id="2.40.50.1020">
    <property type="entry name" value="LytTr DNA-binding domain"/>
    <property type="match status" value="1"/>
</dbReference>
<evidence type="ECO:0000259" key="3">
    <source>
        <dbReference type="PROSITE" id="PS50930"/>
    </source>
</evidence>
<dbReference type="PROSITE" id="PS50930">
    <property type="entry name" value="HTH_LYTTR"/>
    <property type="match status" value="1"/>
</dbReference>
<evidence type="ECO:0000259" key="2">
    <source>
        <dbReference type="PROSITE" id="PS50110"/>
    </source>
</evidence>